<accession>A0A6C0DZI3</accession>
<dbReference type="AlphaFoldDB" id="A0A6C0DZI3"/>
<protein>
    <submittedName>
        <fullName evidence="1">Uncharacterized protein</fullName>
    </submittedName>
</protein>
<evidence type="ECO:0000313" key="1">
    <source>
        <dbReference type="EMBL" id="QHT20575.1"/>
    </source>
</evidence>
<name>A0A6C0DZI3_9ZZZZ</name>
<organism evidence="1">
    <name type="scientific">viral metagenome</name>
    <dbReference type="NCBI Taxonomy" id="1070528"/>
    <lineage>
        <taxon>unclassified sequences</taxon>
        <taxon>metagenomes</taxon>
        <taxon>organismal metagenomes</taxon>
    </lineage>
</organism>
<sequence length="130" mass="15845">MSDDNLSDTSSVHNDEDLITPFLDYHTYNIIHLYEDLKNRFTYNPFFLANLKSTDLTDFFIHLLYYNYNPKQNLSHLKFFSIEYENELCISFNIVNNFLKTCKYNLDYNTWTYFCYKKSDLTELYVQIYH</sequence>
<dbReference type="EMBL" id="MN739679">
    <property type="protein sequence ID" value="QHT20575.1"/>
    <property type="molecule type" value="Genomic_DNA"/>
</dbReference>
<reference evidence="1" key="1">
    <citation type="journal article" date="2020" name="Nature">
        <title>Giant virus diversity and host interactions through global metagenomics.</title>
        <authorList>
            <person name="Schulz F."/>
            <person name="Roux S."/>
            <person name="Paez-Espino D."/>
            <person name="Jungbluth S."/>
            <person name="Walsh D.A."/>
            <person name="Denef V.J."/>
            <person name="McMahon K.D."/>
            <person name="Konstantinidis K.T."/>
            <person name="Eloe-Fadrosh E.A."/>
            <person name="Kyrpides N.C."/>
            <person name="Woyke T."/>
        </authorList>
    </citation>
    <scope>NUCLEOTIDE SEQUENCE</scope>
    <source>
        <strain evidence="1">GVMAG-M-3300023174-68</strain>
    </source>
</reference>
<proteinExistence type="predicted"/>